<dbReference type="AlphaFoldDB" id="A0A182JZW3"/>
<feature type="compositionally biased region" description="Basic and acidic residues" evidence="1">
    <location>
        <begin position="380"/>
        <end position="389"/>
    </location>
</feature>
<dbReference type="GO" id="GO:0005739">
    <property type="term" value="C:mitochondrion"/>
    <property type="evidence" value="ECO:0007669"/>
    <property type="project" value="InterPro"/>
</dbReference>
<feature type="compositionally biased region" description="Polar residues" evidence="1">
    <location>
        <begin position="395"/>
        <end position="405"/>
    </location>
</feature>
<keyword evidence="2" id="KW-1133">Transmembrane helix</keyword>
<feature type="region of interest" description="Disordered" evidence="1">
    <location>
        <begin position="455"/>
        <end position="549"/>
    </location>
</feature>
<accession>A0A182JZW3</accession>
<evidence type="ECO:0000256" key="2">
    <source>
        <dbReference type="SAM" id="Phobius"/>
    </source>
</evidence>
<sequence>MASLLKITRSLRFVRKFHCKVEDTYPLDAPLRNMPKVSKPAQYELLPGMSPKVFRETEYDNQLGPIPVTGDAAKNFAYKNPEYFSYHNYSFYDIGRAVGCAYRVQPSALSKRAKRFRFPWQKEEDVLYDAAIPLGCVACVITKIITDHESRRVFVRNQKLSREWSLIHNITWSSGGNAFTNIVYGGYTIVIALMLITRCVDAKSRPTLFEKIVLSLGTLLFFAAGGLVFASIDQVHPDLHDNAIILGCLSFLVAILFVIDLADPLARMTAHMTQTETSTDTTDRAILKKDVSTDTQEPTVFVVSKADSNSHPQQTIAHQQHHDHHASREYREESPLNRSAESIVERKVYPSAQIPVFAHVRAPEESRRIAGKEIQYLPRNDYRDRRNYRDAGPTTHATNRASVNHPNGMRHHSSVPPGSYHDNDSFVDDIQPSRRSTYVPADKFDQDAMQMSSAPAANHYRTRPPPPAKPLNIIRTHFGSNHSSPTGSQHSAECRCSQRSTSTRKLDDSGRDEFDSPPIRPGFVANAAKKWDDRARSKSQPIVGLNTMV</sequence>
<feature type="transmembrane region" description="Helical" evidence="2">
    <location>
        <begin position="244"/>
        <end position="262"/>
    </location>
</feature>
<feature type="compositionally biased region" description="Polar residues" evidence="1">
    <location>
        <begin position="478"/>
        <end position="503"/>
    </location>
</feature>
<name>A0A182JZW3_9DIPT</name>
<dbReference type="Proteomes" id="UP000075881">
    <property type="component" value="Unassembled WGS sequence"/>
</dbReference>
<dbReference type="GO" id="GO:0045271">
    <property type="term" value="C:respiratory chain complex I"/>
    <property type="evidence" value="ECO:0007669"/>
    <property type="project" value="InterPro"/>
</dbReference>
<evidence type="ECO:0000313" key="3">
    <source>
        <dbReference type="EnsemblMetazoa" id="ACHR004045-PA"/>
    </source>
</evidence>
<feature type="compositionally biased region" description="Basic and acidic residues" evidence="1">
    <location>
        <begin position="504"/>
        <end position="514"/>
    </location>
</feature>
<feature type="compositionally biased region" description="Basic and acidic residues" evidence="1">
    <location>
        <begin position="326"/>
        <end position="335"/>
    </location>
</feature>
<feature type="compositionally biased region" description="Polar residues" evidence="1">
    <location>
        <begin position="306"/>
        <end position="318"/>
    </location>
</feature>
<feature type="region of interest" description="Disordered" evidence="1">
    <location>
        <begin position="380"/>
        <end position="430"/>
    </location>
</feature>
<feature type="region of interest" description="Disordered" evidence="1">
    <location>
        <begin position="306"/>
        <end position="339"/>
    </location>
</feature>
<dbReference type="EnsemblMetazoa" id="ACHR004045-RA">
    <property type="protein sequence ID" value="ACHR004045-PA"/>
    <property type="gene ID" value="ACHR004045"/>
</dbReference>
<organism evidence="3 4">
    <name type="scientific">Anopheles christyi</name>
    <dbReference type="NCBI Taxonomy" id="43041"/>
    <lineage>
        <taxon>Eukaryota</taxon>
        <taxon>Metazoa</taxon>
        <taxon>Ecdysozoa</taxon>
        <taxon>Arthropoda</taxon>
        <taxon>Hexapoda</taxon>
        <taxon>Insecta</taxon>
        <taxon>Pterygota</taxon>
        <taxon>Neoptera</taxon>
        <taxon>Endopterygota</taxon>
        <taxon>Diptera</taxon>
        <taxon>Nematocera</taxon>
        <taxon>Culicoidea</taxon>
        <taxon>Culicidae</taxon>
        <taxon>Anophelinae</taxon>
        <taxon>Anopheles</taxon>
    </lineage>
</organism>
<evidence type="ECO:0000313" key="4">
    <source>
        <dbReference type="Proteomes" id="UP000075881"/>
    </source>
</evidence>
<keyword evidence="2" id="KW-0472">Membrane</keyword>
<keyword evidence="4" id="KW-1185">Reference proteome</keyword>
<reference evidence="4" key="1">
    <citation type="submission" date="2013-03" db="EMBL/GenBank/DDBJ databases">
        <title>The Genome Sequence of Anopheles christyi ACHKN1017.</title>
        <authorList>
            <consortium name="The Broad Institute Genomics Platform"/>
            <person name="Neafsey D.E."/>
            <person name="Besansky N."/>
            <person name="Walker B."/>
            <person name="Young S.K."/>
            <person name="Zeng Q."/>
            <person name="Gargeya S."/>
            <person name="Fitzgerald M."/>
            <person name="Haas B."/>
            <person name="Abouelleil A."/>
            <person name="Allen A.W."/>
            <person name="Alvarado L."/>
            <person name="Arachchi H.M."/>
            <person name="Berlin A.M."/>
            <person name="Chapman S.B."/>
            <person name="Gainer-Dewar J."/>
            <person name="Goldberg J."/>
            <person name="Griggs A."/>
            <person name="Gujja S."/>
            <person name="Hansen M."/>
            <person name="Howarth C."/>
            <person name="Imamovic A."/>
            <person name="Ireland A."/>
            <person name="Larimer J."/>
            <person name="McCowan C."/>
            <person name="Murphy C."/>
            <person name="Pearson M."/>
            <person name="Poon T.W."/>
            <person name="Priest M."/>
            <person name="Roberts A."/>
            <person name="Saif S."/>
            <person name="Shea T."/>
            <person name="Sisk P."/>
            <person name="Sykes S."/>
            <person name="Wortman J."/>
            <person name="Nusbaum C."/>
            <person name="Birren B."/>
        </authorList>
    </citation>
    <scope>NUCLEOTIDE SEQUENCE [LARGE SCALE GENOMIC DNA]</scope>
    <source>
        <strain evidence="4">ACHKN1017</strain>
    </source>
</reference>
<reference evidence="3" key="2">
    <citation type="submission" date="2020-05" db="UniProtKB">
        <authorList>
            <consortium name="EnsemblMetazoa"/>
        </authorList>
    </citation>
    <scope>IDENTIFICATION</scope>
    <source>
        <strain evidence="3">ACHKN1017</strain>
    </source>
</reference>
<keyword evidence="2" id="KW-0812">Transmembrane</keyword>
<dbReference type="InterPro" id="IPR026193">
    <property type="entry name" value="NDUFV3"/>
</dbReference>
<dbReference type="VEuPathDB" id="VectorBase:ACHR004045"/>
<feature type="transmembrane region" description="Helical" evidence="2">
    <location>
        <begin position="212"/>
        <end position="232"/>
    </location>
</feature>
<proteinExistence type="predicted"/>
<feature type="transmembrane region" description="Helical" evidence="2">
    <location>
        <begin position="182"/>
        <end position="200"/>
    </location>
</feature>
<dbReference type="Pfam" id="PF15880">
    <property type="entry name" value="NDUFV3"/>
    <property type="match status" value="1"/>
</dbReference>
<evidence type="ECO:0000256" key="1">
    <source>
        <dbReference type="SAM" id="MobiDB-lite"/>
    </source>
</evidence>
<protein>
    <submittedName>
        <fullName evidence="3">Uncharacterized protein</fullName>
    </submittedName>
</protein>